<dbReference type="Pfam" id="PF02102">
    <property type="entry name" value="Peptidase_M35"/>
    <property type="match status" value="1"/>
</dbReference>
<evidence type="ECO:0000256" key="13">
    <source>
        <dbReference type="RuleBase" id="RU361126"/>
    </source>
</evidence>
<dbReference type="KEGG" id="maw:19253164"/>
<dbReference type="Gene3D" id="3.40.390.10">
    <property type="entry name" value="Collagenase (Catalytic Domain)"/>
    <property type="match status" value="1"/>
</dbReference>
<proteinExistence type="inferred from homology"/>
<keyword evidence="9 13" id="KW-0482">Metalloprotease</keyword>
<evidence type="ECO:0000256" key="4">
    <source>
        <dbReference type="ARBA" id="ARBA00022685"/>
    </source>
</evidence>
<dbReference type="PANTHER" id="PTHR37016:SF2">
    <property type="entry name" value="NEUTRAL PROTEASE 2 HOMOLOG SNOG_02177"/>
    <property type="match status" value="1"/>
</dbReference>
<evidence type="ECO:0000313" key="14">
    <source>
        <dbReference type="EMBL" id="EFY85093.1"/>
    </source>
</evidence>
<name>E9EG55_METAQ</name>
<comment type="similarity">
    <text evidence="2 13">Belongs to the peptidase M35 family.</text>
</comment>
<dbReference type="OMA" id="DGPLIAY"/>
<dbReference type="GeneID" id="19253164"/>
<dbReference type="eggNOG" id="ENOG502SGF5">
    <property type="taxonomic scope" value="Eukaryota"/>
</dbReference>
<dbReference type="EC" id="3.4.24.39" evidence="13"/>
<dbReference type="InterPro" id="IPR050414">
    <property type="entry name" value="Fungal_M35_metalloproteases"/>
</dbReference>
<dbReference type="InterPro" id="IPR001384">
    <property type="entry name" value="Peptidase_M35"/>
</dbReference>
<evidence type="ECO:0000256" key="11">
    <source>
        <dbReference type="PIRSR" id="PIRSR601384-1"/>
    </source>
</evidence>
<evidence type="ECO:0000256" key="3">
    <source>
        <dbReference type="ARBA" id="ARBA00022670"/>
    </source>
</evidence>
<feature type="active site" evidence="11">
    <location>
        <position position="241"/>
    </location>
</feature>
<evidence type="ECO:0000313" key="15">
    <source>
        <dbReference type="Proteomes" id="UP000002499"/>
    </source>
</evidence>
<evidence type="ECO:0000256" key="10">
    <source>
        <dbReference type="ARBA" id="ARBA00023145"/>
    </source>
</evidence>
<keyword evidence="15" id="KW-1185">Reference proteome</keyword>
<protein>
    <recommendedName>
        <fullName evidence="13">Neutral protease 2</fullName>
        <ecNumber evidence="13">3.4.24.39</ecNumber>
    </recommendedName>
    <alternativeName>
        <fullName evidence="13">Deuterolysin</fullName>
    </alternativeName>
</protein>
<evidence type="ECO:0000256" key="8">
    <source>
        <dbReference type="ARBA" id="ARBA00022833"/>
    </source>
</evidence>
<evidence type="ECO:0000256" key="6">
    <source>
        <dbReference type="ARBA" id="ARBA00022729"/>
    </source>
</evidence>
<feature type="binding site" evidence="12">
    <location>
        <position position="240"/>
    </location>
    <ligand>
        <name>Zn(2+)</name>
        <dbReference type="ChEBI" id="CHEBI:29105"/>
        <note>catalytic</note>
    </ligand>
</feature>
<feature type="signal peptide" evidence="13">
    <location>
        <begin position="1"/>
        <end position="21"/>
    </location>
</feature>
<keyword evidence="10" id="KW-0865">Zymogen</keyword>
<dbReference type="PRINTS" id="PR00768">
    <property type="entry name" value="DEUTEROLYSIN"/>
</dbReference>
<dbReference type="STRING" id="655827.E9EG55"/>
<keyword evidence="8 12" id="KW-0862">Zinc</keyword>
<keyword evidence="13" id="KW-0964">Secreted</keyword>
<dbReference type="GO" id="GO:0004222">
    <property type="term" value="F:metalloendopeptidase activity"/>
    <property type="evidence" value="ECO:0007669"/>
    <property type="project" value="InterPro"/>
</dbReference>
<feature type="chain" id="PRO_5026376796" description="Neutral protease 2" evidence="13">
    <location>
        <begin position="22"/>
        <end position="287"/>
    </location>
</feature>
<dbReference type="MEROPS" id="M35.002"/>
<accession>E9EG55</accession>
<keyword evidence="3 13" id="KW-0645">Protease</keyword>
<evidence type="ECO:0000256" key="12">
    <source>
        <dbReference type="PIRSR" id="PIRSR601384-2"/>
    </source>
</evidence>
<feature type="binding site" evidence="12">
    <location>
        <position position="244"/>
    </location>
    <ligand>
        <name>Zn(2+)</name>
        <dbReference type="ChEBI" id="CHEBI:29105"/>
        <note>catalytic</note>
    </ligand>
</feature>
<dbReference type="GO" id="GO:0046872">
    <property type="term" value="F:metal ion binding"/>
    <property type="evidence" value="ECO:0007669"/>
    <property type="project" value="UniProtKB-KW"/>
</dbReference>
<reference evidence="14 15" key="1">
    <citation type="journal article" date="2011" name="PLoS Genet.">
        <title>Genome sequencing and comparative transcriptomics of the model entomopathogenic fungi Metarhizium anisopliae and M. acridum.</title>
        <authorList>
            <person name="Gao Q."/>
            <person name="Jin K."/>
            <person name="Ying S.H."/>
            <person name="Zhang Y."/>
            <person name="Xiao G."/>
            <person name="Shang Y."/>
            <person name="Duan Z."/>
            <person name="Hu X."/>
            <person name="Xie X.Q."/>
            <person name="Zhou G."/>
            <person name="Peng G."/>
            <person name="Luo Z."/>
            <person name="Huang W."/>
            <person name="Wang B."/>
            <person name="Fang W."/>
            <person name="Wang S."/>
            <person name="Zhong Y."/>
            <person name="Ma L.J."/>
            <person name="St Leger R.J."/>
            <person name="Zhao G.P."/>
            <person name="Pei Y."/>
            <person name="Feng M.G."/>
            <person name="Xia Y."/>
            <person name="Wang C."/>
        </authorList>
    </citation>
    <scope>NUCLEOTIDE SEQUENCE [LARGE SCALE GENOMIC DNA]</scope>
    <source>
        <strain evidence="14 15">CQMa 102</strain>
    </source>
</reference>
<dbReference type="SUPFAM" id="SSF55486">
    <property type="entry name" value="Metalloproteases ('zincins'), catalytic domain"/>
    <property type="match status" value="1"/>
</dbReference>
<gene>
    <name evidence="14" type="ORF">MAC_08853</name>
</gene>
<dbReference type="CDD" id="cd11008">
    <property type="entry name" value="M35_deuterolysin_like"/>
    <property type="match status" value="1"/>
</dbReference>
<dbReference type="InParanoid" id="E9EG55"/>
<dbReference type="Proteomes" id="UP000002499">
    <property type="component" value="Unassembled WGS sequence"/>
</dbReference>
<dbReference type="GO" id="GO:0006508">
    <property type="term" value="P:proteolysis"/>
    <property type="evidence" value="ECO:0007669"/>
    <property type="project" value="UniProtKB-KW"/>
</dbReference>
<dbReference type="GO" id="GO:0005576">
    <property type="term" value="C:extracellular region"/>
    <property type="evidence" value="ECO:0007669"/>
    <property type="project" value="UniProtKB-SubCell"/>
</dbReference>
<evidence type="ECO:0000256" key="5">
    <source>
        <dbReference type="ARBA" id="ARBA00022723"/>
    </source>
</evidence>
<dbReference type="InterPro" id="IPR024079">
    <property type="entry name" value="MetalloPept_cat_dom_sf"/>
</dbReference>
<sequence>MKPLASLAALVSLAATAPQAARPLDVQFQMDGNSAIRATITNNGKKDLKIFRTGTILDSSAIQKTRITDVDGKAIPFIRRQVRHPLIGRHALCQRRRQHAHRLRPLHNSITAEIHGSEAGSVLKSFLRADKRANFQSDCTGQKLSVTQSALSNCARLASAAPSAASSNDAKVNEYFKDSSASTKNTAVSEVLGKVATECGLTNGGVSKYYAPTSPITAQAVLPALTSQCHAQNQATTDSHEITHLRQIKGTADNGYGYQNAMKLDTQNALNNADTYALFSNAIQVNC</sequence>
<dbReference type="PANTHER" id="PTHR37016">
    <property type="match status" value="1"/>
</dbReference>
<organism evidence="15">
    <name type="scientific">Metarhizium acridum (strain CQMa 102)</name>
    <dbReference type="NCBI Taxonomy" id="655827"/>
    <lineage>
        <taxon>Eukaryota</taxon>
        <taxon>Fungi</taxon>
        <taxon>Dikarya</taxon>
        <taxon>Ascomycota</taxon>
        <taxon>Pezizomycotina</taxon>
        <taxon>Sordariomycetes</taxon>
        <taxon>Hypocreomycetidae</taxon>
        <taxon>Hypocreales</taxon>
        <taxon>Clavicipitaceae</taxon>
        <taxon>Metarhizium</taxon>
    </lineage>
</organism>
<dbReference type="OrthoDB" id="412874at2759"/>
<evidence type="ECO:0000256" key="7">
    <source>
        <dbReference type="ARBA" id="ARBA00022801"/>
    </source>
</evidence>
<evidence type="ECO:0000256" key="9">
    <source>
        <dbReference type="ARBA" id="ARBA00023049"/>
    </source>
</evidence>
<evidence type="ECO:0000256" key="1">
    <source>
        <dbReference type="ARBA" id="ARBA00001187"/>
    </source>
</evidence>
<comment type="cofactor">
    <cofactor evidence="12 13">
        <name>Zn(2+)</name>
        <dbReference type="ChEBI" id="CHEBI:29105"/>
    </cofactor>
    <text evidence="12 13">Binds 1 zinc ion per subunit.</text>
</comment>
<dbReference type="EMBL" id="GL698590">
    <property type="protein sequence ID" value="EFY85093.1"/>
    <property type="molecule type" value="Genomic_DNA"/>
</dbReference>
<evidence type="ECO:0000256" key="2">
    <source>
        <dbReference type="ARBA" id="ARBA00010279"/>
    </source>
</evidence>
<comment type="subcellular location">
    <subcellularLocation>
        <location evidence="13">Secreted</location>
    </subcellularLocation>
</comment>
<keyword evidence="6 13" id="KW-0732">Signal</keyword>
<dbReference type="HOGENOM" id="CLU_039313_0_0_1"/>
<keyword evidence="4 13" id="KW-0165">Cleavage on pair of basic residues</keyword>
<comment type="catalytic activity">
    <reaction evidence="1 13">
        <text>Preferential cleavage of bonds with hydrophobic residues in P1'. Also 3-Asn-|-Gln-4 and 8-Gly-|-Ser-9 bonds in insulin B chain.</text>
        <dbReference type="EC" id="3.4.24.39"/>
    </reaction>
</comment>
<keyword evidence="5 12" id="KW-0479">Metal-binding</keyword>
<feature type="binding site" evidence="12">
    <location>
        <position position="253"/>
    </location>
    <ligand>
        <name>Zn(2+)</name>
        <dbReference type="ChEBI" id="CHEBI:29105"/>
        <note>catalytic</note>
    </ligand>
</feature>
<dbReference type="AlphaFoldDB" id="E9EG55"/>
<comment type="function">
    <text evidence="13">Secreted metalloproteinase that allows assimilation of proteinaceous substrates. Shows high activities on basic nuclear substrates such as histone and protamine.</text>
</comment>
<keyword evidence="7 13" id="KW-0378">Hydrolase</keyword>
<dbReference type="Gene3D" id="2.60.40.2970">
    <property type="match status" value="1"/>
</dbReference>